<evidence type="ECO:0000313" key="1">
    <source>
        <dbReference type="EMBL" id="VAW22385.1"/>
    </source>
</evidence>
<organism evidence="1">
    <name type="scientific">hydrothermal vent metagenome</name>
    <dbReference type="NCBI Taxonomy" id="652676"/>
    <lineage>
        <taxon>unclassified sequences</taxon>
        <taxon>metagenomes</taxon>
        <taxon>ecological metagenomes</taxon>
    </lineage>
</organism>
<reference evidence="1" key="1">
    <citation type="submission" date="2018-06" db="EMBL/GenBank/DDBJ databases">
        <authorList>
            <person name="Zhirakovskaya E."/>
        </authorList>
    </citation>
    <scope>NUCLEOTIDE SEQUENCE</scope>
</reference>
<proteinExistence type="predicted"/>
<name>A0A3B0TUW3_9ZZZZ</name>
<protein>
    <submittedName>
        <fullName evidence="1">Uncharacterized protein</fullName>
    </submittedName>
</protein>
<dbReference type="EMBL" id="UOEO01000200">
    <property type="protein sequence ID" value="VAW22385.1"/>
    <property type="molecule type" value="Genomic_DNA"/>
</dbReference>
<dbReference type="AlphaFoldDB" id="A0A3B0TUW3"/>
<accession>A0A3B0TUW3</accession>
<sequence length="40" mass="4511">MAAGRCSLRLCLVLRQAQDEARYLMYTPFGMLGLDPSIHL</sequence>
<gene>
    <name evidence="1" type="ORF">MNBD_ALPHA12-577</name>
</gene>